<dbReference type="RefSeq" id="XP_045277337.1">
    <property type="nucleotide sequence ID" value="XM_045421456.1"/>
</dbReference>
<reference evidence="3" key="1">
    <citation type="journal article" date="2015" name="PLoS Genet.">
        <title>The dynamic genome and transcriptome of the human fungal pathogen Blastomyces and close relative Emmonsia.</title>
        <authorList>
            <person name="Munoz J.F."/>
            <person name="Gauthier G.M."/>
            <person name="Desjardins C.A."/>
            <person name="Gallo J.E."/>
            <person name="Holder J."/>
            <person name="Sullivan T.D."/>
            <person name="Marty A.J."/>
            <person name="Carmen J.C."/>
            <person name="Chen Z."/>
            <person name="Ding L."/>
            <person name="Gujja S."/>
            <person name="Magrini V."/>
            <person name="Misas E."/>
            <person name="Mitreva M."/>
            <person name="Priest M."/>
            <person name="Saif S."/>
            <person name="Whiston E.A."/>
            <person name="Young S."/>
            <person name="Zeng Q."/>
            <person name="Goldman W.E."/>
            <person name="Mardis E.R."/>
            <person name="Taylor J.W."/>
            <person name="McEwen J.G."/>
            <person name="Clay O.K."/>
            <person name="Klein B.S."/>
            <person name="Cuomo C.A."/>
        </authorList>
    </citation>
    <scope>NUCLEOTIDE SEQUENCE [LARGE SCALE GENOMIC DNA]</scope>
    <source>
        <strain evidence="3">ER-3 / ATCC MYA-2586</strain>
    </source>
</reference>
<dbReference type="Proteomes" id="UP000002039">
    <property type="component" value="Unassembled WGS sequence"/>
</dbReference>
<accession>A0ABP2F1L8</accession>
<evidence type="ECO:0000313" key="3">
    <source>
        <dbReference type="Proteomes" id="UP000002039"/>
    </source>
</evidence>
<dbReference type="GeneID" id="69027731"/>
<keyword evidence="3" id="KW-1185">Reference proteome</keyword>
<name>A0ABP2F1L8_AJEDR</name>
<feature type="region of interest" description="Disordered" evidence="1">
    <location>
        <begin position="198"/>
        <end position="224"/>
    </location>
</feature>
<sequence length="224" mass="24730">MSLIRLLSFRCGSIGPGAVVTGRTGGFWAQLKFPPLKPHPMTVGESTAGSTNRRLIIISWRFLSIFPKLIQSLKLLRPGTTSALFWCGFAGQYVHRVMASPTLYRHHLLSGFIALSSNQGGANQTAVCFSQHRRNSLTTGRALKYPHIAKNIGIKSDLLECSSRGNGAFIRSDPRDQPMVLNIVDEPWFELLQTTRLPTSKADMRSPNPQSDNPPKPVSAEMQD</sequence>
<evidence type="ECO:0000313" key="2">
    <source>
        <dbReference type="EMBL" id="EEQ90642.2"/>
    </source>
</evidence>
<gene>
    <name evidence="2" type="ORF">BDCG_05762</name>
</gene>
<organism evidence="2 3">
    <name type="scientific">Ajellomyces dermatitidis (strain ER-3 / ATCC MYA-2586)</name>
    <name type="common">Blastomyces dermatitidis</name>
    <dbReference type="NCBI Taxonomy" id="559297"/>
    <lineage>
        <taxon>Eukaryota</taxon>
        <taxon>Fungi</taxon>
        <taxon>Dikarya</taxon>
        <taxon>Ascomycota</taxon>
        <taxon>Pezizomycotina</taxon>
        <taxon>Eurotiomycetes</taxon>
        <taxon>Eurotiomycetidae</taxon>
        <taxon>Onygenales</taxon>
        <taxon>Ajellomycetaceae</taxon>
        <taxon>Blastomyces</taxon>
    </lineage>
</organism>
<dbReference type="EMBL" id="EQ999978">
    <property type="protein sequence ID" value="EEQ90642.2"/>
    <property type="molecule type" value="Genomic_DNA"/>
</dbReference>
<proteinExistence type="predicted"/>
<evidence type="ECO:0000256" key="1">
    <source>
        <dbReference type="SAM" id="MobiDB-lite"/>
    </source>
</evidence>
<protein>
    <submittedName>
        <fullName evidence="2">Uncharacterized protein</fullName>
    </submittedName>
</protein>